<keyword evidence="14 20" id="KW-0573">Peptidoglycan synthesis</keyword>
<keyword evidence="13 20" id="KW-0133">Cell shape</keyword>
<evidence type="ECO:0000256" key="16">
    <source>
        <dbReference type="ARBA" id="ARBA00023306"/>
    </source>
</evidence>
<comment type="pathway">
    <text evidence="4 20">Cell wall biogenesis; peptidoglycan biosynthesis.</text>
</comment>
<dbReference type="PANTHER" id="PTHR21071">
    <property type="entry name" value="UDP-N-ACETYLENOLPYRUVOYLGLUCOSAMINE REDUCTASE"/>
    <property type="match status" value="1"/>
</dbReference>
<feature type="active site" evidence="20">
    <location>
        <position position="335"/>
    </location>
</feature>
<keyword evidence="12 20" id="KW-0521">NADP</keyword>
<dbReference type="SUPFAM" id="SSF56176">
    <property type="entry name" value="FAD-binding/transporter-associated domain-like"/>
    <property type="match status" value="1"/>
</dbReference>
<dbReference type="InterPro" id="IPR006094">
    <property type="entry name" value="Oxid_FAD_bind_N"/>
</dbReference>
<comment type="subcellular location">
    <subcellularLocation>
        <location evidence="3 20">Cytoplasm</location>
    </subcellularLocation>
</comment>
<keyword evidence="17 20" id="KW-0961">Cell wall biogenesis/degradation</keyword>
<feature type="domain" description="FAD-binding PCMH-type" evidence="21">
    <location>
        <begin position="20"/>
        <end position="191"/>
    </location>
</feature>
<keyword evidence="23" id="KW-1185">Reference proteome</keyword>
<dbReference type="NCBIfam" id="NF000755">
    <property type="entry name" value="PRK00046.1"/>
    <property type="match status" value="1"/>
</dbReference>
<evidence type="ECO:0000256" key="3">
    <source>
        <dbReference type="ARBA" id="ARBA00004496"/>
    </source>
</evidence>
<keyword evidence="9 20" id="KW-0132">Cell division</keyword>
<evidence type="ECO:0000256" key="12">
    <source>
        <dbReference type="ARBA" id="ARBA00022857"/>
    </source>
</evidence>
<evidence type="ECO:0000256" key="6">
    <source>
        <dbReference type="ARBA" id="ARBA00012518"/>
    </source>
</evidence>
<dbReference type="InterPro" id="IPR016169">
    <property type="entry name" value="FAD-bd_PCMH_sub2"/>
</dbReference>
<dbReference type="Proteomes" id="UP000186895">
    <property type="component" value="Unassembled WGS sequence"/>
</dbReference>
<evidence type="ECO:0000256" key="9">
    <source>
        <dbReference type="ARBA" id="ARBA00022618"/>
    </source>
</evidence>
<sequence length="340" mass="37224">MTSLPFQFDISLAQCNTLGLPARAGRFLDVTSIEQLSELESWLKQEAAPLLVLGGGSNLVLADDLPGVVAHIAIRGWELMAEQDAEVVLKVGAGENWHQTVARTLESGYFGLENLALIPGTVGAAPIQNIGAYGVELKDRLRAVEVFDRQDQSIRQLSNAECRFGYRDSIFKSGEPGRYIITAVELVLNKTPDLQLDYGGLREALSGIDAPGPLDVFDAVCRVRRSKLPDPAELGNAGSFFKNPLVHSAVYERIRADYPDLVAFPEADGRWKLAAGWLIDRCGLKGARDGSVGTYPRQALVLVNWGGARRADVERFSSSIREAVLDRFGVELEPEPRFYP</sequence>
<dbReference type="NCBIfam" id="NF010478">
    <property type="entry name" value="PRK13903.1"/>
    <property type="match status" value="1"/>
</dbReference>
<dbReference type="PROSITE" id="PS51387">
    <property type="entry name" value="FAD_PCMH"/>
    <property type="match status" value="1"/>
</dbReference>
<dbReference type="GO" id="GO:0008360">
    <property type="term" value="P:regulation of cell shape"/>
    <property type="evidence" value="ECO:0007669"/>
    <property type="project" value="UniProtKB-KW"/>
</dbReference>
<dbReference type="RefSeq" id="WP_076462494.1">
    <property type="nucleotide sequence ID" value="NZ_FTMN01000003.1"/>
</dbReference>
<dbReference type="InterPro" id="IPR016167">
    <property type="entry name" value="FAD-bd_PCMH_sub1"/>
</dbReference>
<evidence type="ECO:0000313" key="22">
    <source>
        <dbReference type="EMBL" id="SIQ28165.1"/>
    </source>
</evidence>
<evidence type="ECO:0000256" key="11">
    <source>
        <dbReference type="ARBA" id="ARBA00022827"/>
    </source>
</evidence>
<dbReference type="EMBL" id="FTMN01000003">
    <property type="protein sequence ID" value="SIQ28165.1"/>
    <property type="molecule type" value="Genomic_DNA"/>
</dbReference>
<dbReference type="AlphaFoldDB" id="A0A1N6RH75"/>
<evidence type="ECO:0000256" key="10">
    <source>
        <dbReference type="ARBA" id="ARBA00022630"/>
    </source>
</evidence>
<dbReference type="Gene3D" id="3.30.465.10">
    <property type="match status" value="1"/>
</dbReference>
<dbReference type="InterPro" id="IPR011601">
    <property type="entry name" value="MurB_C"/>
</dbReference>
<evidence type="ECO:0000256" key="5">
    <source>
        <dbReference type="ARBA" id="ARBA00010485"/>
    </source>
</evidence>
<dbReference type="EC" id="1.3.1.98" evidence="6 20"/>
<keyword evidence="10 20" id="KW-0285">Flavoprotein</keyword>
<comment type="cofactor">
    <cofactor evidence="1 20">
        <name>FAD</name>
        <dbReference type="ChEBI" id="CHEBI:57692"/>
    </cofactor>
</comment>
<gene>
    <name evidence="20" type="primary">murB</name>
    <name evidence="22" type="ORF">SAMN05421647_103333</name>
</gene>
<evidence type="ECO:0000313" key="23">
    <source>
        <dbReference type="Proteomes" id="UP000186895"/>
    </source>
</evidence>
<evidence type="ECO:0000259" key="21">
    <source>
        <dbReference type="PROSITE" id="PS51387"/>
    </source>
</evidence>
<keyword evidence="8 20" id="KW-0963">Cytoplasm</keyword>
<accession>A0A1N6RH75</accession>
<protein>
    <recommendedName>
        <fullName evidence="7 20">UDP-N-acetylenolpyruvoylglucosamine reductase</fullName>
        <ecNumber evidence="6 20">1.3.1.98</ecNumber>
    </recommendedName>
    <alternativeName>
        <fullName evidence="18 20">UDP-N-acetylmuramate dehydrogenase</fullName>
    </alternativeName>
</protein>
<evidence type="ECO:0000256" key="13">
    <source>
        <dbReference type="ARBA" id="ARBA00022960"/>
    </source>
</evidence>
<evidence type="ECO:0000256" key="2">
    <source>
        <dbReference type="ARBA" id="ARBA00003921"/>
    </source>
</evidence>
<dbReference type="NCBIfam" id="TIGR00179">
    <property type="entry name" value="murB"/>
    <property type="match status" value="1"/>
</dbReference>
<dbReference type="Gene3D" id="3.90.78.10">
    <property type="entry name" value="UDP-N-acetylenolpyruvoylglucosamine reductase, C-terminal domain"/>
    <property type="match status" value="1"/>
</dbReference>
<dbReference type="Pfam" id="PF01565">
    <property type="entry name" value="FAD_binding_4"/>
    <property type="match status" value="1"/>
</dbReference>
<dbReference type="GO" id="GO:0051301">
    <property type="term" value="P:cell division"/>
    <property type="evidence" value="ECO:0007669"/>
    <property type="project" value="UniProtKB-KW"/>
</dbReference>
<dbReference type="InterPro" id="IPR003170">
    <property type="entry name" value="MurB"/>
</dbReference>
<evidence type="ECO:0000256" key="14">
    <source>
        <dbReference type="ARBA" id="ARBA00022984"/>
    </source>
</evidence>
<proteinExistence type="inferred from homology"/>
<evidence type="ECO:0000256" key="4">
    <source>
        <dbReference type="ARBA" id="ARBA00004752"/>
    </source>
</evidence>
<dbReference type="GO" id="GO:0005829">
    <property type="term" value="C:cytosol"/>
    <property type="evidence" value="ECO:0007669"/>
    <property type="project" value="TreeGrafter"/>
</dbReference>
<evidence type="ECO:0000256" key="1">
    <source>
        <dbReference type="ARBA" id="ARBA00001974"/>
    </source>
</evidence>
<organism evidence="22 23">
    <name type="scientific">Marinobacterium stanieri</name>
    <dbReference type="NCBI Taxonomy" id="49186"/>
    <lineage>
        <taxon>Bacteria</taxon>
        <taxon>Pseudomonadati</taxon>
        <taxon>Pseudomonadota</taxon>
        <taxon>Gammaproteobacteria</taxon>
        <taxon>Oceanospirillales</taxon>
        <taxon>Oceanospirillaceae</taxon>
        <taxon>Marinobacterium</taxon>
    </lineage>
</organism>
<dbReference type="InterPro" id="IPR036635">
    <property type="entry name" value="MurB_C_sf"/>
</dbReference>
<dbReference type="PANTHER" id="PTHR21071:SF4">
    <property type="entry name" value="UDP-N-ACETYLENOLPYRUVOYLGLUCOSAMINE REDUCTASE"/>
    <property type="match status" value="1"/>
</dbReference>
<dbReference type="GO" id="GO:0071949">
    <property type="term" value="F:FAD binding"/>
    <property type="evidence" value="ECO:0007669"/>
    <property type="project" value="InterPro"/>
</dbReference>
<evidence type="ECO:0000256" key="7">
    <source>
        <dbReference type="ARBA" id="ARBA00015188"/>
    </source>
</evidence>
<dbReference type="GO" id="GO:0009252">
    <property type="term" value="P:peptidoglycan biosynthetic process"/>
    <property type="evidence" value="ECO:0007669"/>
    <property type="project" value="UniProtKB-UniRule"/>
</dbReference>
<keyword evidence="11 20" id="KW-0274">FAD</keyword>
<dbReference type="SUPFAM" id="SSF56194">
    <property type="entry name" value="Uridine diphospho-N-Acetylenolpyruvylglucosamine reductase, MurB, C-terminal domain"/>
    <property type="match status" value="1"/>
</dbReference>
<evidence type="ECO:0000256" key="19">
    <source>
        <dbReference type="ARBA" id="ARBA00048914"/>
    </source>
</evidence>
<evidence type="ECO:0000256" key="8">
    <source>
        <dbReference type="ARBA" id="ARBA00022490"/>
    </source>
</evidence>
<dbReference type="Gene3D" id="3.30.43.10">
    <property type="entry name" value="Uridine Diphospho-n-acetylenolpyruvylglucosamine Reductase, domain 2"/>
    <property type="match status" value="1"/>
</dbReference>
<evidence type="ECO:0000256" key="20">
    <source>
        <dbReference type="HAMAP-Rule" id="MF_00037"/>
    </source>
</evidence>
<comment type="similarity">
    <text evidence="5 20">Belongs to the MurB family.</text>
</comment>
<keyword evidence="15 20" id="KW-0560">Oxidoreductase</keyword>
<reference evidence="22 23" key="1">
    <citation type="submission" date="2017-01" db="EMBL/GenBank/DDBJ databases">
        <authorList>
            <person name="Mah S.A."/>
            <person name="Swanson W.J."/>
            <person name="Moy G.W."/>
            <person name="Vacquier V.D."/>
        </authorList>
    </citation>
    <scope>NUCLEOTIDE SEQUENCE [LARGE SCALE GENOMIC DNA]</scope>
    <source>
        <strain evidence="22 23">DSM 7027</strain>
    </source>
</reference>
<dbReference type="Pfam" id="PF02873">
    <property type="entry name" value="MurB_C"/>
    <property type="match status" value="1"/>
</dbReference>
<dbReference type="GO" id="GO:0008762">
    <property type="term" value="F:UDP-N-acetylmuramate dehydrogenase activity"/>
    <property type="evidence" value="ECO:0007669"/>
    <property type="project" value="UniProtKB-UniRule"/>
</dbReference>
<dbReference type="STRING" id="49186.SAMN05421647_103333"/>
<feature type="active site" evidence="20">
    <location>
        <position position="167"/>
    </location>
</feature>
<evidence type="ECO:0000256" key="17">
    <source>
        <dbReference type="ARBA" id="ARBA00023316"/>
    </source>
</evidence>
<evidence type="ECO:0000256" key="15">
    <source>
        <dbReference type="ARBA" id="ARBA00023002"/>
    </source>
</evidence>
<dbReference type="InterPro" id="IPR016166">
    <property type="entry name" value="FAD-bd_PCMH"/>
</dbReference>
<dbReference type="eggNOG" id="COG0812">
    <property type="taxonomic scope" value="Bacteria"/>
</dbReference>
<dbReference type="GO" id="GO:0071555">
    <property type="term" value="P:cell wall organization"/>
    <property type="evidence" value="ECO:0007669"/>
    <property type="project" value="UniProtKB-KW"/>
</dbReference>
<comment type="function">
    <text evidence="2 20">Cell wall formation.</text>
</comment>
<name>A0A1N6RH75_9GAMM</name>
<evidence type="ECO:0000256" key="18">
    <source>
        <dbReference type="ARBA" id="ARBA00031026"/>
    </source>
</evidence>
<dbReference type="HAMAP" id="MF_00037">
    <property type="entry name" value="MurB"/>
    <property type="match status" value="1"/>
</dbReference>
<keyword evidence="16 20" id="KW-0131">Cell cycle</keyword>
<dbReference type="UniPathway" id="UPA00219"/>
<feature type="active site" description="Proton donor" evidence="20">
    <location>
        <position position="239"/>
    </location>
</feature>
<comment type="catalytic activity">
    <reaction evidence="19 20">
        <text>UDP-N-acetyl-alpha-D-muramate + NADP(+) = UDP-N-acetyl-3-O-(1-carboxyvinyl)-alpha-D-glucosamine + NADPH + H(+)</text>
        <dbReference type="Rhea" id="RHEA:12248"/>
        <dbReference type="ChEBI" id="CHEBI:15378"/>
        <dbReference type="ChEBI" id="CHEBI:57783"/>
        <dbReference type="ChEBI" id="CHEBI:58349"/>
        <dbReference type="ChEBI" id="CHEBI:68483"/>
        <dbReference type="ChEBI" id="CHEBI:70757"/>
        <dbReference type="EC" id="1.3.1.98"/>
    </reaction>
</comment>
<dbReference type="InterPro" id="IPR036318">
    <property type="entry name" value="FAD-bd_PCMH-like_sf"/>
</dbReference>